<dbReference type="PRINTS" id="PR01078">
    <property type="entry name" value="AMINACHANNEL"/>
</dbReference>
<keyword evidence="13 22" id="KW-0406">Ion transport</keyword>
<dbReference type="InterPro" id="IPR037206">
    <property type="entry name" value="VPS28_C_sf"/>
</dbReference>
<dbReference type="InterPro" id="IPR017899">
    <property type="entry name" value="VPS28_C"/>
</dbReference>
<keyword evidence="8 22" id="KW-0812">Transmembrane</keyword>
<feature type="transmembrane region" description="Helical" evidence="24">
    <location>
        <begin position="473"/>
        <end position="490"/>
    </location>
</feature>
<name>A0AA36CS61_9BILA</name>
<dbReference type="Pfam" id="PF03997">
    <property type="entry name" value="VPS28"/>
    <property type="match status" value="1"/>
</dbReference>
<evidence type="ECO:0000256" key="20">
    <source>
        <dbReference type="ARBA" id="ARBA00083439"/>
    </source>
</evidence>
<keyword evidence="7 22" id="KW-0894">Sodium channel</keyword>
<comment type="function">
    <text evidence="18">Component of the ESCRT-I complex, a regulator of vesicular trafficking process.</text>
</comment>
<dbReference type="InterPro" id="IPR017898">
    <property type="entry name" value="VPS28_N"/>
</dbReference>
<dbReference type="Pfam" id="PF00858">
    <property type="entry name" value="ASC"/>
    <property type="match status" value="2"/>
</dbReference>
<dbReference type="InterPro" id="IPR001873">
    <property type="entry name" value="ENaC"/>
</dbReference>
<feature type="transmembrane region" description="Helical" evidence="24">
    <location>
        <begin position="510"/>
        <end position="528"/>
    </location>
</feature>
<evidence type="ECO:0000256" key="17">
    <source>
        <dbReference type="ARBA" id="ARBA00023303"/>
    </source>
</evidence>
<dbReference type="SUPFAM" id="SSF140427">
    <property type="entry name" value="VPS28 C-terminal domain-like"/>
    <property type="match status" value="1"/>
</dbReference>
<dbReference type="Gene3D" id="1.20.1440.200">
    <property type="match status" value="1"/>
</dbReference>
<dbReference type="InterPro" id="IPR007143">
    <property type="entry name" value="Vps28"/>
</dbReference>
<evidence type="ECO:0000256" key="8">
    <source>
        <dbReference type="ARBA" id="ARBA00022692"/>
    </source>
</evidence>
<dbReference type="PROSITE" id="PS51310">
    <property type="entry name" value="VPS28_C"/>
    <property type="match status" value="1"/>
</dbReference>
<evidence type="ECO:0000313" key="28">
    <source>
        <dbReference type="Proteomes" id="UP001177023"/>
    </source>
</evidence>
<evidence type="ECO:0000256" key="23">
    <source>
        <dbReference type="SAM" id="MobiDB-lite"/>
    </source>
</evidence>
<evidence type="ECO:0000256" key="15">
    <source>
        <dbReference type="ARBA" id="ARBA00023180"/>
    </source>
</evidence>
<feature type="region of interest" description="Disordered" evidence="23">
    <location>
        <begin position="253"/>
        <end position="275"/>
    </location>
</feature>
<feature type="transmembrane region" description="Helical" evidence="24">
    <location>
        <begin position="305"/>
        <end position="323"/>
    </location>
</feature>
<feature type="transmembrane region" description="Helical" evidence="24">
    <location>
        <begin position="432"/>
        <end position="452"/>
    </location>
</feature>
<dbReference type="PROSITE" id="PS51313">
    <property type="entry name" value="VPS28_N"/>
    <property type="match status" value="1"/>
</dbReference>
<dbReference type="EMBL" id="CATQJA010002624">
    <property type="protein sequence ID" value="CAJ0573848.1"/>
    <property type="molecule type" value="Genomic_DNA"/>
</dbReference>
<evidence type="ECO:0000259" key="25">
    <source>
        <dbReference type="PROSITE" id="PS51310"/>
    </source>
</evidence>
<proteinExistence type="inferred from homology"/>
<dbReference type="Proteomes" id="UP001177023">
    <property type="component" value="Unassembled WGS sequence"/>
</dbReference>
<dbReference type="GO" id="GO:0015280">
    <property type="term" value="F:ligand-gated sodium channel activity"/>
    <property type="evidence" value="ECO:0007669"/>
    <property type="project" value="TreeGrafter"/>
</dbReference>
<feature type="transmembrane region" description="Helical" evidence="24">
    <location>
        <begin position="566"/>
        <end position="591"/>
    </location>
</feature>
<feature type="compositionally biased region" description="Low complexity" evidence="23">
    <location>
        <begin position="1054"/>
        <end position="1096"/>
    </location>
</feature>
<feature type="transmembrane region" description="Helical" evidence="24">
    <location>
        <begin position="633"/>
        <end position="657"/>
    </location>
</feature>
<comment type="subcellular location">
    <subcellularLocation>
        <location evidence="2">Endosome</location>
    </subcellularLocation>
    <subcellularLocation>
        <location evidence="1">Membrane</location>
        <topology evidence="1">Multi-pass membrane protein</topology>
    </subcellularLocation>
</comment>
<sequence>MNNQNLMREVKLWENNAEREQVENMGELFAVLNALECLEKMFVKDFVTADEYKTECFKLLDQYKVAMRLVHGTDVEAFVSKYRLQVPAALERIREGRPVVVKDDKGNLVKNVAGIVEIFITVFDHLKLEQRAVDELFPSLNDLYTMICAVSRLPENFDAKVKVKKWHDKLSVMSAADQLSEDEARQMLFELEGAYNSFINFLHDAALGFHIVVTLIVVCILSKCSSRVSFVKWYIIRGLYRYLAPSNDQLRALMPAPKDGNPRQRRKRREEQDSEGFNVPKQLLATSLQVRAAPVDELELTNFEFYTSIYWMSLYTPLAVFVYTLSEVWKFVFPTSQDTNVSVLWLIIGVAFILQILTKLTAFYWASADERGLLLSFGALYFLSSIVVSLWADRLLDINLLGAYDHFTSQVAAVIKETGTFSDIDARAKSPLMLYISLSVFFSFLSTMLVFPNFRFATLYTRSLNVATPTLKILLHISFLMPALCLLLFLKPVKYYLIEGPRKLLTEPQLEILRVYLVLGYLLFRMALRRVHLQSHLDLSYDKLLQLQKETGHVKNYHLQTMIFRYYSYFCAAVVQYFVPVLLSFFFALLLKSTADLSWLGHAADVVEPKAEEIKGSPQLALRVLFDATVCKAVWSFALVVTTGINFSLSLIGVCGLGHIAEASSRPAFLFWLIVFIVLLIFFIYEFAIILIKYLQKPARIDTEIYYSALPFPVVTVCNTNPYKYTVIQGDSKYQEVADFMAHYLKVMNQDTTGLPDTYGLLALQYRYDREELARDILASFGRSMGNTLTGAMYAFEELITECTFSSRTCYKDDFVEFVDPLYGRCFSFNTPAATQNYTVQRPGMKYGLKLLLTVNQQKPGGTQLLPDFLPTSDVAGARVALTDRDSIIDLDSYGFSAGVGYQTSIGMFYESIHRAERPYGHCIDHHAYSEAYFGDVKHSMDTCIAGCIQEDNVAQCGCASPRLPKLDAQSYCGLDKATCLAALKGNQENKDAPNMDPLTKCGCDPACEETKYSTTASLSRYPMLIYYPATPDSPSQSPSQTTTKKPKTKTTKKTTTAAGWTWPSWWSSTPSSTTNSGATATTAFTDATTEQSTTTVEEETKPPGFIVTTFGCDGHTDPFNAQSTNTTVIRLMQEACREWYQNNALILQIYFADLIYNVYTESAAYSVSAAINDLGGQAGLWLGLSVISCIEVASFFLMLCMFAGWKTRKTVFPKKRRDSLSDEEMDGFEKAPPLPSKVPQRPLPVELDPRTL</sequence>
<dbReference type="Gene3D" id="2.60.470.10">
    <property type="entry name" value="Acid-sensing ion channels like domains"/>
    <property type="match status" value="1"/>
</dbReference>
<dbReference type="Pfam" id="PF10268">
    <property type="entry name" value="Tmemb_161AB"/>
    <property type="match status" value="1"/>
</dbReference>
<keyword evidence="17 22" id="KW-0407">Ion channel</keyword>
<evidence type="ECO:0000256" key="16">
    <source>
        <dbReference type="ARBA" id="ARBA00023201"/>
    </source>
</evidence>
<evidence type="ECO:0000256" key="5">
    <source>
        <dbReference type="ARBA" id="ARBA00020968"/>
    </source>
</evidence>
<organism evidence="27 28">
    <name type="scientific">Mesorhabditis spiculigera</name>
    <dbReference type="NCBI Taxonomy" id="96644"/>
    <lineage>
        <taxon>Eukaryota</taxon>
        <taxon>Metazoa</taxon>
        <taxon>Ecdysozoa</taxon>
        <taxon>Nematoda</taxon>
        <taxon>Chromadorea</taxon>
        <taxon>Rhabditida</taxon>
        <taxon>Rhabditina</taxon>
        <taxon>Rhabditomorpha</taxon>
        <taxon>Rhabditoidea</taxon>
        <taxon>Rhabditidae</taxon>
        <taxon>Mesorhabditinae</taxon>
        <taxon>Mesorhabditis</taxon>
    </lineage>
</organism>
<feature type="domain" description="VPS28 C-terminal" evidence="25">
    <location>
        <begin position="107"/>
        <end position="203"/>
    </location>
</feature>
<dbReference type="InterPro" id="IPR037202">
    <property type="entry name" value="ESCRT_assembly_dom"/>
</dbReference>
<evidence type="ECO:0000256" key="2">
    <source>
        <dbReference type="ARBA" id="ARBA00004177"/>
    </source>
</evidence>
<feature type="domain" description="VPS28 N-terminal" evidence="26">
    <location>
        <begin position="1"/>
        <end position="103"/>
    </location>
</feature>
<keyword evidence="14 24" id="KW-0472">Membrane</keyword>
<evidence type="ECO:0000256" key="6">
    <source>
        <dbReference type="ARBA" id="ARBA00022448"/>
    </source>
</evidence>
<feature type="transmembrane region" description="Helical" evidence="24">
    <location>
        <begin position="205"/>
        <end position="222"/>
    </location>
</feature>
<dbReference type="InterPro" id="IPR038358">
    <property type="entry name" value="VPS28_N_sf"/>
</dbReference>
<dbReference type="GO" id="GO:0005886">
    <property type="term" value="C:plasma membrane"/>
    <property type="evidence" value="ECO:0007669"/>
    <property type="project" value="TreeGrafter"/>
</dbReference>
<dbReference type="GO" id="GO:0000813">
    <property type="term" value="C:ESCRT I complex"/>
    <property type="evidence" value="ECO:0007669"/>
    <property type="project" value="InterPro"/>
</dbReference>
<evidence type="ECO:0000256" key="9">
    <source>
        <dbReference type="ARBA" id="ARBA00022753"/>
    </source>
</evidence>
<keyword evidence="11 24" id="KW-1133">Transmembrane helix</keyword>
<evidence type="ECO:0000256" key="7">
    <source>
        <dbReference type="ARBA" id="ARBA00022461"/>
    </source>
</evidence>
<feature type="non-terminal residue" evidence="27">
    <location>
        <position position="1253"/>
    </location>
</feature>
<feature type="transmembrane region" description="Helical" evidence="24">
    <location>
        <begin position="373"/>
        <end position="392"/>
    </location>
</feature>
<keyword evidence="28" id="KW-1185">Reference proteome</keyword>
<dbReference type="GO" id="GO:0032509">
    <property type="term" value="P:endosome transport via multivesicular body sorting pathway"/>
    <property type="evidence" value="ECO:0007669"/>
    <property type="project" value="InterPro"/>
</dbReference>
<keyword evidence="15" id="KW-0325">Glycoprotein</keyword>
<keyword evidence="10 21" id="KW-0653">Protein transport</keyword>
<comment type="caution">
    <text evidence="27">The sequence shown here is derived from an EMBL/GenBank/DDBJ whole genome shotgun (WGS) entry which is preliminary data.</text>
</comment>
<evidence type="ECO:0000256" key="18">
    <source>
        <dbReference type="ARBA" id="ARBA00056039"/>
    </source>
</evidence>
<feature type="transmembrane region" description="Helical" evidence="24">
    <location>
        <begin position="1181"/>
        <end position="1206"/>
    </location>
</feature>
<dbReference type="Gene3D" id="1.10.287.770">
    <property type="entry name" value="YojJ-like"/>
    <property type="match status" value="1"/>
</dbReference>
<keyword evidence="12" id="KW-0915">Sodium</keyword>
<dbReference type="FunFam" id="1.20.120.1130:FF:000001">
    <property type="entry name" value="Vacuolar protein sorting-associated protein 28 homolog"/>
    <property type="match status" value="1"/>
</dbReference>
<dbReference type="InterPro" id="IPR019395">
    <property type="entry name" value="Transmembrane_161A/B"/>
</dbReference>
<dbReference type="AlphaFoldDB" id="A0AA36CS61"/>
<dbReference type="GO" id="GO:0015031">
    <property type="term" value="P:protein transport"/>
    <property type="evidence" value="ECO:0007669"/>
    <property type="project" value="UniProtKB-UniRule"/>
</dbReference>
<comment type="similarity">
    <text evidence="4">Belongs to the TMEM161 family.</text>
</comment>
<evidence type="ECO:0000256" key="22">
    <source>
        <dbReference type="RuleBase" id="RU000679"/>
    </source>
</evidence>
<evidence type="ECO:0000256" key="3">
    <source>
        <dbReference type="ARBA" id="ARBA00007193"/>
    </source>
</evidence>
<dbReference type="SUPFAM" id="SSF140111">
    <property type="entry name" value="Endosomal sorting complex assembly domain"/>
    <property type="match status" value="1"/>
</dbReference>
<feature type="transmembrane region" description="Helical" evidence="24">
    <location>
        <begin position="343"/>
        <end position="366"/>
    </location>
</feature>
<gene>
    <name evidence="27" type="ORF">MSPICULIGERA_LOCUS12194</name>
</gene>
<comment type="similarity">
    <text evidence="21">Belongs to the VPS28 family.</text>
</comment>
<dbReference type="Gene3D" id="1.20.120.1130">
    <property type="match status" value="1"/>
</dbReference>
<feature type="compositionally biased region" description="Low complexity" evidence="23">
    <location>
        <begin position="1031"/>
        <end position="1044"/>
    </location>
</feature>
<feature type="transmembrane region" description="Helical" evidence="24">
    <location>
        <begin position="669"/>
        <end position="692"/>
    </location>
</feature>
<comment type="similarity">
    <text evidence="3 22">Belongs to the amiloride-sensitive sodium channel (TC 1.A.6) family.</text>
</comment>
<keyword evidence="6 21" id="KW-0813">Transport</keyword>
<keyword evidence="16 22" id="KW-0739">Sodium transport</keyword>
<dbReference type="PANTHER" id="PTHR11690:SF269">
    <property type="entry name" value="DEGENERIN-LIKE PROTEIN ASIC-2"/>
    <property type="match status" value="1"/>
</dbReference>
<evidence type="ECO:0000256" key="4">
    <source>
        <dbReference type="ARBA" id="ARBA00009706"/>
    </source>
</evidence>
<protein>
    <recommendedName>
        <fullName evidence="5">Vacuolar protein sorting-associated protein 28 homolog</fullName>
    </recommendedName>
    <alternativeName>
        <fullName evidence="20">ESCRT-I complex subunit VPS28</fullName>
    </alternativeName>
</protein>
<evidence type="ECO:0000256" key="11">
    <source>
        <dbReference type="ARBA" id="ARBA00022989"/>
    </source>
</evidence>
<evidence type="ECO:0000256" key="14">
    <source>
        <dbReference type="ARBA" id="ARBA00023136"/>
    </source>
</evidence>
<evidence type="ECO:0000256" key="1">
    <source>
        <dbReference type="ARBA" id="ARBA00004141"/>
    </source>
</evidence>
<reference evidence="27" key="1">
    <citation type="submission" date="2023-06" db="EMBL/GenBank/DDBJ databases">
        <authorList>
            <person name="Delattre M."/>
        </authorList>
    </citation>
    <scope>NUCLEOTIDE SEQUENCE</scope>
    <source>
        <strain evidence="27">AF72</strain>
    </source>
</reference>
<keyword evidence="9" id="KW-0967">Endosome</keyword>
<comment type="subunit">
    <text evidence="19">Component of the ESCRT-I complex (endosomal sorting complex required for transport I).</text>
</comment>
<evidence type="ECO:0000256" key="21">
    <source>
        <dbReference type="PROSITE-ProRule" id="PRU00642"/>
    </source>
</evidence>
<accession>A0AA36CS61</accession>
<evidence type="ECO:0000313" key="27">
    <source>
        <dbReference type="EMBL" id="CAJ0573848.1"/>
    </source>
</evidence>
<feature type="region of interest" description="Disordered" evidence="23">
    <location>
        <begin position="1030"/>
        <end position="1101"/>
    </location>
</feature>
<evidence type="ECO:0000256" key="10">
    <source>
        <dbReference type="ARBA" id="ARBA00022927"/>
    </source>
</evidence>
<evidence type="ECO:0000256" key="24">
    <source>
        <dbReference type="SAM" id="Phobius"/>
    </source>
</evidence>
<feature type="region of interest" description="Disordered" evidence="23">
    <location>
        <begin position="1216"/>
        <end position="1253"/>
    </location>
</feature>
<evidence type="ECO:0000256" key="19">
    <source>
        <dbReference type="ARBA" id="ARBA00066174"/>
    </source>
</evidence>
<evidence type="ECO:0000259" key="26">
    <source>
        <dbReference type="PROSITE" id="PS51313"/>
    </source>
</evidence>
<evidence type="ECO:0000256" key="13">
    <source>
        <dbReference type="ARBA" id="ARBA00023065"/>
    </source>
</evidence>
<dbReference type="PANTHER" id="PTHR11690">
    <property type="entry name" value="AMILORIDE-SENSITIVE SODIUM CHANNEL-RELATED"/>
    <property type="match status" value="1"/>
</dbReference>
<evidence type="ECO:0000256" key="12">
    <source>
        <dbReference type="ARBA" id="ARBA00023053"/>
    </source>
</evidence>